<sequence>MEKPLTEVLMFEALHLELAEQCASLFQTALSVQMTVYCVEHDMSKLLQLSLQSSSSKEWQMEHDWLDFCNLMERWLSAMPKRKRSVRSDTVLAQEKGFSFAGRPASRCMLHAMQVCLETFGEASQQALNQISDIMGRDFLANEYTKLMALCSACRRWSLEDSLPATRLLTFVLRQLQMSLAVSASDGRTGAVRHDLEIKVCSECESCGFVCDKCRKASKSSTGKSMGLSFLAIALQKARLRAWLSREVSLLNVSFEKRNAVVQDIQNADLPQEVKEAESAPWKNILGSGYDAEIRSGNMVNVRAKVLGLMQELLAAHGLQGAFGNKLGSQAEEAEQEKQRWLQKASCHRSKHVKFVVLNKAAPTKADYDACMEDLLPECAAPGELNKQHRLFVLQVEHLQEAARTQASLHAELKELVRFGMACCAGSGDLLLVSDSGDEASRQKILQEMEVCKRFGNVGGITVVWTRPPRAVRQVFGCTQQVSNMILYCRSPRVKVSAVPRQAEVTLWGQRAKDPYCFKENCLSSTTLVGVEPMTPNQLPLISPEEKNQIRGSLEASIPCRWDGVDVPLHFGEHLPASAWSAILRMTRSVAVVDLSALALADTVSKVFSDDVVIS</sequence>
<feature type="coiled-coil region" evidence="1">
    <location>
        <begin position="324"/>
        <end position="351"/>
    </location>
</feature>
<dbReference type="AlphaFoldDB" id="A0A812KRN7"/>
<dbReference type="EMBL" id="CAJNDS010000702">
    <property type="protein sequence ID" value="CAE7228829.1"/>
    <property type="molecule type" value="Genomic_DNA"/>
</dbReference>
<accession>A0A812KRN7</accession>
<evidence type="ECO:0000313" key="3">
    <source>
        <dbReference type="Proteomes" id="UP000604046"/>
    </source>
</evidence>
<evidence type="ECO:0000256" key="1">
    <source>
        <dbReference type="SAM" id="Coils"/>
    </source>
</evidence>
<organism evidence="2 3">
    <name type="scientific">Symbiodinium natans</name>
    <dbReference type="NCBI Taxonomy" id="878477"/>
    <lineage>
        <taxon>Eukaryota</taxon>
        <taxon>Sar</taxon>
        <taxon>Alveolata</taxon>
        <taxon>Dinophyceae</taxon>
        <taxon>Suessiales</taxon>
        <taxon>Symbiodiniaceae</taxon>
        <taxon>Symbiodinium</taxon>
    </lineage>
</organism>
<name>A0A812KRN7_9DINO</name>
<dbReference type="Proteomes" id="UP000604046">
    <property type="component" value="Unassembled WGS sequence"/>
</dbReference>
<keyword evidence="1" id="KW-0175">Coiled coil</keyword>
<comment type="caution">
    <text evidence="2">The sequence shown here is derived from an EMBL/GenBank/DDBJ whole genome shotgun (WGS) entry which is preliminary data.</text>
</comment>
<keyword evidence="3" id="KW-1185">Reference proteome</keyword>
<evidence type="ECO:0000313" key="2">
    <source>
        <dbReference type="EMBL" id="CAE7228829.1"/>
    </source>
</evidence>
<protein>
    <submittedName>
        <fullName evidence="2">Uncharacterized protein</fullName>
    </submittedName>
</protein>
<reference evidence="2" key="1">
    <citation type="submission" date="2021-02" db="EMBL/GenBank/DDBJ databases">
        <authorList>
            <person name="Dougan E. K."/>
            <person name="Rhodes N."/>
            <person name="Thang M."/>
            <person name="Chan C."/>
        </authorList>
    </citation>
    <scope>NUCLEOTIDE SEQUENCE</scope>
</reference>
<proteinExistence type="predicted"/>
<gene>
    <name evidence="2" type="ORF">SNAT2548_LOCUS9145</name>
</gene>